<dbReference type="OrthoDB" id="5185345at2"/>
<dbReference type="InterPro" id="IPR002110">
    <property type="entry name" value="Ankyrin_rpt"/>
</dbReference>
<dbReference type="RefSeq" id="WP_104528336.1">
    <property type="nucleotide sequence ID" value="NZ_POQT01000012.1"/>
</dbReference>
<feature type="repeat" description="ANK" evidence="3">
    <location>
        <begin position="192"/>
        <end position="228"/>
    </location>
</feature>
<dbReference type="EMBL" id="SHKV01000001">
    <property type="protein sequence ID" value="RZU32893.1"/>
    <property type="molecule type" value="Genomic_DNA"/>
</dbReference>
<evidence type="ECO:0000313" key="5">
    <source>
        <dbReference type="Proteomes" id="UP000292507"/>
    </source>
</evidence>
<comment type="caution">
    <text evidence="4">The sequence shown here is derived from an EMBL/GenBank/DDBJ whole genome shotgun (WGS) entry which is preliminary data.</text>
</comment>
<feature type="repeat" description="ANK" evidence="3">
    <location>
        <begin position="43"/>
        <end position="75"/>
    </location>
</feature>
<dbReference type="AlphaFoldDB" id="A0A4Q7Y992"/>
<gene>
    <name evidence="4" type="ORF">BKA19_2604</name>
</gene>
<proteinExistence type="predicted"/>
<dbReference type="Gene3D" id="1.25.40.20">
    <property type="entry name" value="Ankyrin repeat-containing domain"/>
    <property type="match status" value="2"/>
</dbReference>
<sequence>MTTRMTVQRLGRLIVDGDTDAVRAAVQDSPRLLTGTVEREGQGGWTPLHLAVACGRADVVRVLVEAGADLTARTEGHRTPLHVALQHAPDLAPLLLELGAAVDAPSAAYLDDVDRLTEELDAGAPLTDPATGVDLLAWAAFGGSARTARLLLDRGADADGGALHAATAAGSLELVRLLLDAGADVDRHDPDTGRTPLHSAVAAGPSGEAPEIVGLLLDAGADVDATTHDGASALDISRVAAARSRRADEGQATGNDALADLLVTRGASH</sequence>
<protein>
    <submittedName>
        <fullName evidence="4">Ankyrin repeat protein</fullName>
    </submittedName>
</protein>
<evidence type="ECO:0000313" key="4">
    <source>
        <dbReference type="EMBL" id="RZU32893.1"/>
    </source>
</evidence>
<keyword evidence="5" id="KW-1185">Reference proteome</keyword>
<keyword evidence="1" id="KW-0677">Repeat</keyword>
<dbReference type="Proteomes" id="UP000292507">
    <property type="component" value="Unassembled WGS sequence"/>
</dbReference>
<evidence type="ECO:0000256" key="2">
    <source>
        <dbReference type="ARBA" id="ARBA00023043"/>
    </source>
</evidence>
<dbReference type="PROSITE" id="PS50297">
    <property type="entry name" value="ANK_REP_REGION"/>
    <property type="match status" value="3"/>
</dbReference>
<dbReference type="InterPro" id="IPR051637">
    <property type="entry name" value="Ank_repeat_dom-contain_49"/>
</dbReference>
<dbReference type="PROSITE" id="PS50088">
    <property type="entry name" value="ANK_REPEAT"/>
    <property type="match status" value="3"/>
</dbReference>
<evidence type="ECO:0000256" key="1">
    <source>
        <dbReference type="ARBA" id="ARBA00022737"/>
    </source>
</evidence>
<organism evidence="4 5">
    <name type="scientific">Blastococcus saxobsidens</name>
    <dbReference type="NCBI Taxonomy" id="138336"/>
    <lineage>
        <taxon>Bacteria</taxon>
        <taxon>Bacillati</taxon>
        <taxon>Actinomycetota</taxon>
        <taxon>Actinomycetes</taxon>
        <taxon>Geodermatophilales</taxon>
        <taxon>Geodermatophilaceae</taxon>
        <taxon>Blastococcus</taxon>
    </lineage>
</organism>
<dbReference type="PANTHER" id="PTHR24180:SF45">
    <property type="entry name" value="POLY [ADP-RIBOSE] POLYMERASE TANKYRASE"/>
    <property type="match status" value="1"/>
</dbReference>
<dbReference type="Pfam" id="PF12796">
    <property type="entry name" value="Ank_2"/>
    <property type="match status" value="2"/>
</dbReference>
<reference evidence="4 5" key="1">
    <citation type="submission" date="2019-02" db="EMBL/GenBank/DDBJ databases">
        <title>Sequencing the genomes of 1000 actinobacteria strains.</title>
        <authorList>
            <person name="Klenk H.-P."/>
        </authorList>
    </citation>
    <scope>NUCLEOTIDE SEQUENCE [LARGE SCALE GENOMIC DNA]</scope>
    <source>
        <strain evidence="4 5">DSM 44509</strain>
    </source>
</reference>
<keyword evidence="2 3" id="KW-0040">ANK repeat</keyword>
<dbReference type="PRINTS" id="PR01415">
    <property type="entry name" value="ANKYRIN"/>
</dbReference>
<name>A0A4Q7Y992_9ACTN</name>
<dbReference type="SMART" id="SM00248">
    <property type="entry name" value="ANK"/>
    <property type="match status" value="5"/>
</dbReference>
<evidence type="ECO:0000256" key="3">
    <source>
        <dbReference type="PROSITE-ProRule" id="PRU00023"/>
    </source>
</evidence>
<feature type="repeat" description="ANK" evidence="3">
    <location>
        <begin position="158"/>
        <end position="190"/>
    </location>
</feature>
<dbReference type="InterPro" id="IPR036770">
    <property type="entry name" value="Ankyrin_rpt-contain_sf"/>
</dbReference>
<dbReference type="SUPFAM" id="SSF48403">
    <property type="entry name" value="Ankyrin repeat"/>
    <property type="match status" value="1"/>
</dbReference>
<dbReference type="PANTHER" id="PTHR24180">
    <property type="entry name" value="CYCLIN-DEPENDENT KINASE INHIBITOR 2C-RELATED"/>
    <property type="match status" value="1"/>
</dbReference>
<accession>A0A4Q7Y992</accession>